<protein>
    <submittedName>
        <fullName evidence="2">Uncharacterized protein</fullName>
    </submittedName>
</protein>
<gene>
    <name evidence="2" type="ORF">ElyMa_005100600</name>
</gene>
<feature type="region of interest" description="Disordered" evidence="1">
    <location>
        <begin position="35"/>
        <end position="54"/>
    </location>
</feature>
<evidence type="ECO:0000313" key="3">
    <source>
        <dbReference type="Proteomes" id="UP000762676"/>
    </source>
</evidence>
<dbReference type="Proteomes" id="UP000762676">
    <property type="component" value="Unassembled WGS sequence"/>
</dbReference>
<name>A0AAV4JIM1_9GAST</name>
<comment type="caution">
    <text evidence="2">The sequence shown here is derived from an EMBL/GenBank/DDBJ whole genome shotgun (WGS) entry which is preliminary data.</text>
</comment>
<evidence type="ECO:0000256" key="1">
    <source>
        <dbReference type="SAM" id="MobiDB-lite"/>
    </source>
</evidence>
<accession>A0AAV4JIM1</accession>
<feature type="non-terminal residue" evidence="2">
    <location>
        <position position="76"/>
    </location>
</feature>
<keyword evidence="3" id="KW-1185">Reference proteome</keyword>
<dbReference type="EMBL" id="BMAT01010192">
    <property type="protein sequence ID" value="GFS22105.1"/>
    <property type="molecule type" value="Genomic_DNA"/>
</dbReference>
<sequence length="76" mass="8448">MFEGTKTSPTRVERCSVQLSSSRRARARLATLRQTGEIPAPAVKPRGGASAPRACGRRRCWWNSNSLSRATRMDED</sequence>
<evidence type="ECO:0000313" key="2">
    <source>
        <dbReference type="EMBL" id="GFS22105.1"/>
    </source>
</evidence>
<reference evidence="2 3" key="1">
    <citation type="journal article" date="2021" name="Elife">
        <title>Chloroplast acquisition without the gene transfer in kleptoplastic sea slugs, Plakobranchus ocellatus.</title>
        <authorList>
            <person name="Maeda T."/>
            <person name="Takahashi S."/>
            <person name="Yoshida T."/>
            <person name="Shimamura S."/>
            <person name="Takaki Y."/>
            <person name="Nagai Y."/>
            <person name="Toyoda A."/>
            <person name="Suzuki Y."/>
            <person name="Arimoto A."/>
            <person name="Ishii H."/>
            <person name="Satoh N."/>
            <person name="Nishiyama T."/>
            <person name="Hasebe M."/>
            <person name="Maruyama T."/>
            <person name="Minagawa J."/>
            <person name="Obokata J."/>
            <person name="Shigenobu S."/>
        </authorList>
    </citation>
    <scope>NUCLEOTIDE SEQUENCE [LARGE SCALE GENOMIC DNA]</scope>
</reference>
<proteinExistence type="predicted"/>
<dbReference type="AlphaFoldDB" id="A0AAV4JIM1"/>
<organism evidence="2 3">
    <name type="scientific">Elysia marginata</name>
    <dbReference type="NCBI Taxonomy" id="1093978"/>
    <lineage>
        <taxon>Eukaryota</taxon>
        <taxon>Metazoa</taxon>
        <taxon>Spiralia</taxon>
        <taxon>Lophotrochozoa</taxon>
        <taxon>Mollusca</taxon>
        <taxon>Gastropoda</taxon>
        <taxon>Heterobranchia</taxon>
        <taxon>Euthyneura</taxon>
        <taxon>Panpulmonata</taxon>
        <taxon>Sacoglossa</taxon>
        <taxon>Placobranchoidea</taxon>
        <taxon>Plakobranchidae</taxon>
        <taxon>Elysia</taxon>
    </lineage>
</organism>